<gene>
    <name evidence="1" type="ORF">M8818_005706</name>
</gene>
<reference evidence="1" key="1">
    <citation type="submission" date="2024-02" db="EMBL/GenBank/DDBJ databases">
        <title>Metagenome Assembled Genome of Zalaria obscura JY119.</title>
        <authorList>
            <person name="Vighnesh L."/>
            <person name="Jagadeeshwari U."/>
            <person name="Venkata Ramana C."/>
            <person name="Sasikala C."/>
        </authorList>
    </citation>
    <scope>NUCLEOTIDE SEQUENCE</scope>
    <source>
        <strain evidence="1">JY119</strain>
    </source>
</reference>
<dbReference type="EMBL" id="JAMKPW020000033">
    <property type="protein sequence ID" value="KAK8202180.1"/>
    <property type="molecule type" value="Genomic_DNA"/>
</dbReference>
<evidence type="ECO:0000313" key="1">
    <source>
        <dbReference type="EMBL" id="KAK8202180.1"/>
    </source>
</evidence>
<organism evidence="1 2">
    <name type="scientific">Zalaria obscura</name>
    <dbReference type="NCBI Taxonomy" id="2024903"/>
    <lineage>
        <taxon>Eukaryota</taxon>
        <taxon>Fungi</taxon>
        <taxon>Dikarya</taxon>
        <taxon>Ascomycota</taxon>
        <taxon>Pezizomycotina</taxon>
        <taxon>Dothideomycetes</taxon>
        <taxon>Dothideomycetidae</taxon>
        <taxon>Dothideales</taxon>
        <taxon>Zalariaceae</taxon>
        <taxon>Zalaria</taxon>
    </lineage>
</organism>
<proteinExistence type="predicted"/>
<name>A0ACC3SBV3_9PEZI</name>
<accession>A0ACC3SBV3</accession>
<comment type="caution">
    <text evidence="1">The sequence shown here is derived from an EMBL/GenBank/DDBJ whole genome shotgun (WGS) entry which is preliminary data.</text>
</comment>
<keyword evidence="2" id="KW-1185">Reference proteome</keyword>
<evidence type="ECO:0000313" key="2">
    <source>
        <dbReference type="Proteomes" id="UP001320706"/>
    </source>
</evidence>
<dbReference type="Proteomes" id="UP001320706">
    <property type="component" value="Unassembled WGS sequence"/>
</dbReference>
<sequence length="299" mass="34895">MRAWKTLRVRPQVVQTLNPIPSRSHSASYSITLKSPDRSNAFQRLQPWRTGKLFATSRTITTETEKQQHDEILQKAYTHGNAYVCPDCQRRFPSPGVLRNHKRNCSPVEAVCEHCRQTFTNKESLWHHLRNICPHRRVAQTLHECTACKRGYKSQLSLERHKCPGREIKCDVCDATFLSEKSLARHSELHDPERPHACHLCANRYIQLMHLRRHQLAQHKIDSPRWKKNTCKICNERFTHPYLYDAHMRKVHGKAHLQCNRCDFETPYTQAMHNHMRLHDTLDKQQSSATGDSTPDAAT</sequence>
<protein>
    <submittedName>
        <fullName evidence="1">Uncharacterized protein</fullName>
    </submittedName>
</protein>